<reference evidence="2" key="1">
    <citation type="submission" date="2020-10" db="EMBL/GenBank/DDBJ databases">
        <authorList>
            <person name="Gilroy R."/>
        </authorList>
    </citation>
    <scope>NUCLEOTIDE SEQUENCE</scope>
    <source>
        <strain evidence="2">35461</strain>
    </source>
</reference>
<keyword evidence="2" id="KW-0255">Endonuclease</keyword>
<dbReference type="InterPro" id="IPR040980">
    <property type="entry name" value="SWI2_SNF2"/>
</dbReference>
<gene>
    <name evidence="2" type="ORF">IAC79_05075</name>
</gene>
<dbReference type="Pfam" id="PF04313">
    <property type="entry name" value="HSDR_N"/>
    <property type="match status" value="1"/>
</dbReference>
<dbReference type="PANTHER" id="PTHR42927">
    <property type="entry name" value="HELICASE SUPERFAMILY 1 AND 2 DOMAIN-CONTAINING PROTEIN"/>
    <property type="match status" value="1"/>
</dbReference>
<dbReference type="Proteomes" id="UP000886845">
    <property type="component" value="Unassembled WGS sequence"/>
</dbReference>
<dbReference type="SMART" id="SM00487">
    <property type="entry name" value="DEXDc"/>
    <property type="match status" value="1"/>
</dbReference>
<evidence type="ECO:0000259" key="1">
    <source>
        <dbReference type="PROSITE" id="PS51192"/>
    </source>
</evidence>
<dbReference type="InterPro" id="IPR007409">
    <property type="entry name" value="Restrct_endonuc_type1_HsdR_N"/>
</dbReference>
<dbReference type="PROSITE" id="PS51192">
    <property type="entry name" value="HELICASE_ATP_BIND_1"/>
    <property type="match status" value="1"/>
</dbReference>
<dbReference type="GO" id="GO:0009035">
    <property type="term" value="F:type I site-specific deoxyribonuclease activity"/>
    <property type="evidence" value="ECO:0007669"/>
    <property type="project" value="UniProtKB-EC"/>
</dbReference>
<name>A0A9D1NMP6_9BACT</name>
<keyword evidence="2" id="KW-0540">Nuclease</keyword>
<comment type="caution">
    <text evidence="2">The sequence shown here is derived from an EMBL/GenBank/DDBJ whole genome shotgun (WGS) entry which is preliminary data.</text>
</comment>
<dbReference type="Pfam" id="PF22679">
    <property type="entry name" value="T1R_D3-like"/>
    <property type="match status" value="1"/>
</dbReference>
<organism evidence="2 3">
    <name type="scientific">Candidatus Spyradenecus faecavium</name>
    <dbReference type="NCBI Taxonomy" id="2840947"/>
    <lineage>
        <taxon>Bacteria</taxon>
        <taxon>Pseudomonadati</taxon>
        <taxon>Lentisphaerota</taxon>
        <taxon>Lentisphaeria</taxon>
        <taxon>Lentisphaerales</taxon>
        <taxon>Lentisphaeraceae</taxon>
        <taxon>Lentisphaeraceae incertae sedis</taxon>
        <taxon>Candidatus Spyradenecus</taxon>
    </lineage>
</organism>
<sequence length="975" mass="110238">MIGTDVSEKGLETTFVSWLVGQNGYEEGTNADYDRGLALDTTRLLRFLESTQGAALARLGADKPGREQRQLLERVSREVAKRGVVDVLRNGVKERAEALTLFWQTPSAGNAQAAALHAQNLFSVTRQLRYSEVDEGLALDLCLFINGLPVATLELKNRLTKQCAEDAVRQYRHDRDPRERLFAFKRCLVHVAVDDRNVRFCTRLAGEASVFLPFDKGNGRGGAGNPVNPEGLGTDYLWKDILTKETLGLIVERYAQVTGSGKQERLIFPRYHQLDAVRRLLADVRVHGVGRRYLIQHSAGSGKSNSIAWLAHQLIELQGADGRPLLNSVFVVTDRRNLDRQLRGTIRQFLQEQSTLGWAEHSGDLRRFIEEGKRLIVTTVEKFPHVVGTLNSVAKDKRFAVIIDEAHSSQSGQYAATMNQTLAGGICKGEDAEDMIDRLMAKRRFAGNTSYFAFTATPKNKTLEAFGEAYAEDGVRRFRPFHVYTMRQAIEEGFILDVLAHYTTVESYYRLRKTVADDPEFDGSHAQKLLRSFVEGNKHAIAIKAGIMVDHFLEKTVRKIGGEARAMVVTMNITRCVETWRAIKRCLEERGSPHQALIAFTGEYHDKETGEKVTSAGLNGFPDTQIPARFKESPYRILVVADMFQTGFDEPLLHTMYVDKRLSDVKAVQTLSRLNRCHPKKKDTCVMDFANDAGDIQQAFERYYKTTLLVGETNPNKLNDLADALERTQVYEMEDVRRFVRRFLEEAPREELDPMLDACVERYRALTEDEQVKFKGGAKTFVRLYDFLGAILPYLNKDWEVLAIFLRLLIGKLPSPKGEDLTEGLLQAVDLESYRTAVLEERALELADKDAEIDPIPVGGGGHVHEPELDPLSAIIASFNEHFGNIQWKDQDYVIGQIKHLPERVAKDTAYQNAIRNNDRQNALVESKRALSDVITQMVGDNMELYKQFFENPDFQRWLAEMVFTLTYRSPVQAS</sequence>
<evidence type="ECO:0000313" key="3">
    <source>
        <dbReference type="Proteomes" id="UP000886845"/>
    </source>
</evidence>
<dbReference type="AlphaFoldDB" id="A0A9D1NMP6"/>
<dbReference type="GO" id="GO:0009307">
    <property type="term" value="P:DNA restriction-modification system"/>
    <property type="evidence" value="ECO:0007669"/>
    <property type="project" value="UniProtKB-KW"/>
</dbReference>
<dbReference type="InterPro" id="IPR055180">
    <property type="entry name" value="HsdR_RecA-like_helicase_dom_2"/>
</dbReference>
<feature type="domain" description="Helicase ATP-binding" evidence="1">
    <location>
        <begin position="284"/>
        <end position="466"/>
    </location>
</feature>
<dbReference type="GO" id="GO:0005524">
    <property type="term" value="F:ATP binding"/>
    <property type="evidence" value="ECO:0007669"/>
    <property type="project" value="UniProtKB-KW"/>
</dbReference>
<evidence type="ECO:0000313" key="2">
    <source>
        <dbReference type="EMBL" id="HIV09467.1"/>
    </source>
</evidence>
<reference evidence="2" key="2">
    <citation type="journal article" date="2021" name="PeerJ">
        <title>Extensive microbial diversity within the chicken gut microbiome revealed by metagenomics and culture.</title>
        <authorList>
            <person name="Gilroy R."/>
            <person name="Ravi A."/>
            <person name="Getino M."/>
            <person name="Pursley I."/>
            <person name="Horton D.L."/>
            <person name="Alikhan N.F."/>
            <person name="Baker D."/>
            <person name="Gharbi K."/>
            <person name="Hall N."/>
            <person name="Watson M."/>
            <person name="Adriaenssens E.M."/>
            <person name="Foster-Nyarko E."/>
            <person name="Jarju S."/>
            <person name="Secka A."/>
            <person name="Antonio M."/>
            <person name="Oren A."/>
            <person name="Chaudhuri R.R."/>
            <person name="La Ragione R."/>
            <person name="Hildebrand F."/>
            <person name="Pallen M.J."/>
        </authorList>
    </citation>
    <scope>NUCLEOTIDE SEQUENCE</scope>
    <source>
        <strain evidence="2">35461</strain>
    </source>
</reference>
<dbReference type="SUPFAM" id="SSF52540">
    <property type="entry name" value="P-loop containing nucleoside triphosphate hydrolases"/>
    <property type="match status" value="2"/>
</dbReference>
<proteinExistence type="predicted"/>
<accession>A0A9D1NMP6</accession>
<keyword evidence="2" id="KW-0378">Hydrolase</keyword>
<dbReference type="PANTHER" id="PTHR42927:SF1">
    <property type="entry name" value="HELICASE SUPERFAMILY 1 AND 2 DOMAIN-CONTAINING PROTEIN"/>
    <property type="match status" value="1"/>
</dbReference>
<dbReference type="Pfam" id="PF18766">
    <property type="entry name" value="SWI2_SNF2"/>
    <property type="match status" value="1"/>
</dbReference>
<dbReference type="GO" id="GO:0003677">
    <property type="term" value="F:DNA binding"/>
    <property type="evidence" value="ECO:0007669"/>
    <property type="project" value="UniProtKB-KW"/>
</dbReference>
<protein>
    <submittedName>
        <fullName evidence="2">Type I restriction endonuclease subunit R</fullName>
    </submittedName>
</protein>
<dbReference type="Gene3D" id="3.40.50.300">
    <property type="entry name" value="P-loop containing nucleotide triphosphate hydrolases"/>
    <property type="match status" value="2"/>
</dbReference>
<dbReference type="Gene3D" id="3.90.1570.50">
    <property type="match status" value="1"/>
</dbReference>
<dbReference type="InterPro" id="IPR014001">
    <property type="entry name" value="Helicase_ATP-bd"/>
</dbReference>
<dbReference type="EMBL" id="DVOR01000161">
    <property type="protein sequence ID" value="HIV09467.1"/>
    <property type="molecule type" value="Genomic_DNA"/>
</dbReference>
<dbReference type="InterPro" id="IPR027417">
    <property type="entry name" value="P-loop_NTPase"/>
</dbReference>